<feature type="compositionally biased region" description="Pro residues" evidence="1">
    <location>
        <begin position="98"/>
        <end position="110"/>
    </location>
</feature>
<evidence type="ECO:0000313" key="5">
    <source>
        <dbReference type="Proteomes" id="UP000053201"/>
    </source>
</evidence>
<keyword evidence="2" id="KW-0812">Transmembrane</keyword>
<dbReference type="Proteomes" id="UP000053201">
    <property type="component" value="Unassembled WGS sequence"/>
</dbReference>
<evidence type="ECO:0000256" key="1">
    <source>
        <dbReference type="SAM" id="MobiDB-lite"/>
    </source>
</evidence>
<feature type="transmembrane region" description="Helical" evidence="2">
    <location>
        <begin position="41"/>
        <end position="63"/>
    </location>
</feature>
<evidence type="ECO:0000313" key="4">
    <source>
        <dbReference type="EMBL" id="KNC96413.1"/>
    </source>
</evidence>
<dbReference type="AlphaFoldDB" id="A0A0L0H6Q3"/>
<feature type="signal peptide" evidence="3">
    <location>
        <begin position="1"/>
        <end position="20"/>
    </location>
</feature>
<dbReference type="InParanoid" id="A0A0L0H6Q3"/>
<name>A0A0L0H6Q3_SPIPD</name>
<dbReference type="EMBL" id="KQ257469">
    <property type="protein sequence ID" value="KNC96413.1"/>
    <property type="molecule type" value="Genomic_DNA"/>
</dbReference>
<organism evidence="4 5">
    <name type="scientific">Spizellomyces punctatus (strain DAOM BR117)</name>
    <dbReference type="NCBI Taxonomy" id="645134"/>
    <lineage>
        <taxon>Eukaryota</taxon>
        <taxon>Fungi</taxon>
        <taxon>Fungi incertae sedis</taxon>
        <taxon>Chytridiomycota</taxon>
        <taxon>Chytridiomycota incertae sedis</taxon>
        <taxon>Chytridiomycetes</taxon>
        <taxon>Spizellomycetales</taxon>
        <taxon>Spizellomycetaceae</taxon>
        <taxon>Spizellomyces</taxon>
    </lineage>
</organism>
<proteinExistence type="predicted"/>
<reference evidence="4 5" key="1">
    <citation type="submission" date="2009-08" db="EMBL/GenBank/DDBJ databases">
        <title>The Genome Sequence of Spizellomyces punctatus strain DAOM BR117.</title>
        <authorList>
            <consortium name="The Broad Institute Genome Sequencing Platform"/>
            <person name="Russ C."/>
            <person name="Cuomo C."/>
            <person name="Shea T."/>
            <person name="Young S.K."/>
            <person name="Zeng Q."/>
            <person name="Koehrsen M."/>
            <person name="Haas B."/>
            <person name="Borodovsky M."/>
            <person name="Guigo R."/>
            <person name="Alvarado L."/>
            <person name="Berlin A."/>
            <person name="Bochicchio J."/>
            <person name="Borenstein D."/>
            <person name="Chapman S."/>
            <person name="Chen Z."/>
            <person name="Engels R."/>
            <person name="Freedman E."/>
            <person name="Gellesch M."/>
            <person name="Goldberg J."/>
            <person name="Griggs A."/>
            <person name="Gujja S."/>
            <person name="Heiman D."/>
            <person name="Hepburn T."/>
            <person name="Howarth C."/>
            <person name="Jen D."/>
            <person name="Larson L."/>
            <person name="Lewis B."/>
            <person name="Mehta T."/>
            <person name="Park D."/>
            <person name="Pearson M."/>
            <person name="Roberts A."/>
            <person name="Saif S."/>
            <person name="Shenoy N."/>
            <person name="Sisk P."/>
            <person name="Stolte C."/>
            <person name="Sykes S."/>
            <person name="Thomson T."/>
            <person name="Walk T."/>
            <person name="White J."/>
            <person name="Yandava C."/>
            <person name="Burger G."/>
            <person name="Gray M.W."/>
            <person name="Holland P.W.H."/>
            <person name="King N."/>
            <person name="Lang F.B.F."/>
            <person name="Roger A.J."/>
            <person name="Ruiz-Trillo I."/>
            <person name="Lander E."/>
            <person name="Nusbaum C."/>
        </authorList>
    </citation>
    <scope>NUCLEOTIDE SEQUENCE [LARGE SCALE GENOMIC DNA]</scope>
    <source>
        <strain evidence="4 5">DAOM BR117</strain>
    </source>
</reference>
<feature type="region of interest" description="Disordered" evidence="1">
    <location>
        <begin position="98"/>
        <end position="138"/>
    </location>
</feature>
<protein>
    <submittedName>
        <fullName evidence="4">Uncharacterized protein</fullName>
    </submittedName>
</protein>
<feature type="chain" id="PRO_5005539870" evidence="3">
    <location>
        <begin position="21"/>
        <end position="138"/>
    </location>
</feature>
<evidence type="ECO:0000256" key="3">
    <source>
        <dbReference type="SAM" id="SignalP"/>
    </source>
</evidence>
<accession>A0A0L0H6Q3</accession>
<dbReference type="GeneID" id="27691482"/>
<dbReference type="OrthoDB" id="10352755at2759"/>
<dbReference type="VEuPathDB" id="FungiDB:SPPG_08311"/>
<dbReference type="RefSeq" id="XP_016604453.1">
    <property type="nucleotide sequence ID" value="XM_016756468.1"/>
</dbReference>
<keyword evidence="5" id="KW-1185">Reference proteome</keyword>
<sequence>MNRISLQLQILPLLSGVVLAQGEQVVVLRPNVTDQQRTFNIIVRSILLAVFVLSIIAFFVIFWRRQKQRRAYDQQLAAMGLPPGSVLTYGQTAMPPPNYYVYPPQGPPPAQGATSRDQKGEVPSFGMPEPAYSGGERK</sequence>
<keyword evidence="2" id="KW-0472">Membrane</keyword>
<evidence type="ECO:0000256" key="2">
    <source>
        <dbReference type="SAM" id="Phobius"/>
    </source>
</evidence>
<keyword evidence="3" id="KW-0732">Signal</keyword>
<keyword evidence="2" id="KW-1133">Transmembrane helix</keyword>
<gene>
    <name evidence="4" type="ORF">SPPG_08311</name>
</gene>